<protein>
    <submittedName>
        <fullName evidence="3">Putative glucose 1-dehydrogenase</fullName>
        <ecNumber evidence="3">1.1.1.47</ecNumber>
    </submittedName>
</protein>
<comment type="similarity">
    <text evidence="1">Belongs to the short-chain dehydrogenases/reductases (SDR) family.</text>
</comment>
<dbReference type="GO" id="GO:0047936">
    <property type="term" value="F:glucose 1-dehydrogenase [NAD(P)+] activity"/>
    <property type="evidence" value="ECO:0007669"/>
    <property type="project" value="UniProtKB-EC"/>
</dbReference>
<dbReference type="InterPro" id="IPR002347">
    <property type="entry name" value="SDR_fam"/>
</dbReference>
<dbReference type="Gene3D" id="3.40.50.720">
    <property type="entry name" value="NAD(P)-binding Rossmann-like Domain"/>
    <property type="match status" value="1"/>
</dbReference>
<dbReference type="CDD" id="cd05358">
    <property type="entry name" value="GlcDH_SDR_c"/>
    <property type="match status" value="1"/>
</dbReference>
<accession>E3Q0S8</accession>
<dbReference type="Pfam" id="PF13561">
    <property type="entry name" value="adh_short_C2"/>
    <property type="match status" value="1"/>
</dbReference>
<dbReference type="NCBIfam" id="NF006493">
    <property type="entry name" value="PRK08936.1"/>
    <property type="match status" value="1"/>
</dbReference>
<gene>
    <name evidence="3" type="primary">gdh</name>
</gene>
<sequence length="288" mass="31281">MYSDLEGKVVVITGSATGLGRAMGVRFAKEKAKVVINYRSRESEANDVLEEIKKVGGEAIAVKGDVTVESDVVNLIQSAVKEFGTLDVMINNAGIENAVPSHEMPLEDWNKVINTNLTGAFLGSREAIKYFVEHDIKGSVIKMSSVHEKIPWPLFAHYAASKGGIKLMTETLALEYAPKGIRVNNIGPGAINTPINAERFADPKQRADVESMIPMGYIGKPEEIAAVATWLASSEASYVTGITLFADGGMTLYPSFQAGVGNMKRTKSLSLCPFFTKKIAFSYFKFND</sequence>
<dbReference type="PANTHER" id="PTHR43639">
    <property type="entry name" value="OXIDOREDUCTASE, SHORT-CHAIN DEHYDROGENASE/REDUCTASE FAMILY (AFU_ORTHOLOGUE AFUA_5G02870)"/>
    <property type="match status" value="1"/>
</dbReference>
<dbReference type="InterPro" id="IPR036291">
    <property type="entry name" value="NAD(P)-bd_dom_sf"/>
</dbReference>
<organism evidence="3">
    <name type="scientific">soil metagenome</name>
    <dbReference type="NCBI Taxonomy" id="410658"/>
    <lineage>
        <taxon>unclassified sequences</taxon>
        <taxon>metagenomes</taxon>
        <taxon>ecological metagenomes</taxon>
    </lineage>
</organism>
<dbReference type="SUPFAM" id="SSF51735">
    <property type="entry name" value="NAD(P)-binding Rossmann-fold domains"/>
    <property type="match status" value="1"/>
</dbReference>
<dbReference type="PROSITE" id="PS00061">
    <property type="entry name" value="ADH_SHORT"/>
    <property type="match status" value="1"/>
</dbReference>
<dbReference type="EMBL" id="FR714858">
    <property type="protein sequence ID" value="CBX33166.1"/>
    <property type="molecule type" value="Genomic_DNA"/>
</dbReference>
<evidence type="ECO:0000313" key="3">
    <source>
        <dbReference type="EMBL" id="CBX33166.1"/>
    </source>
</evidence>
<dbReference type="NCBIfam" id="NF005559">
    <property type="entry name" value="PRK07231.1"/>
    <property type="match status" value="1"/>
</dbReference>
<name>E3Q0S8_9ZZZZ</name>
<dbReference type="FunFam" id="3.40.50.720:FF:000248">
    <property type="entry name" value="Glucose 1-dehydrogenase"/>
    <property type="match status" value="1"/>
</dbReference>
<dbReference type="InterPro" id="IPR020904">
    <property type="entry name" value="Sc_DH/Rdtase_CS"/>
</dbReference>
<proteinExistence type="inferred from homology"/>
<keyword evidence="2 3" id="KW-0560">Oxidoreductase</keyword>
<evidence type="ECO:0000256" key="2">
    <source>
        <dbReference type="ARBA" id="ARBA00023002"/>
    </source>
</evidence>
<dbReference type="PANTHER" id="PTHR43639:SF1">
    <property type="entry name" value="SHORT-CHAIN DEHYDROGENASE_REDUCTASE FAMILY PROTEIN"/>
    <property type="match status" value="1"/>
</dbReference>
<reference evidence="3" key="1">
    <citation type="submission" date="2010-10" db="EMBL/GenBank/DDBJ databases">
        <title>One-step strategy for cloning of gene from metagenome based on conserved gene order.</title>
        <authorList>
            <person name="Ding H."/>
            <person name="Li Z."/>
            <person name="Liu D."/>
            <person name="Du Y."/>
            <person name="Zhao Y."/>
        </authorList>
    </citation>
    <scope>NUCLEOTIDE SEQUENCE</scope>
</reference>
<dbReference type="EC" id="1.1.1.47" evidence="3"/>
<evidence type="ECO:0000256" key="1">
    <source>
        <dbReference type="ARBA" id="ARBA00006484"/>
    </source>
</evidence>
<dbReference type="PRINTS" id="PR00080">
    <property type="entry name" value="SDRFAMILY"/>
</dbReference>
<dbReference type="AlphaFoldDB" id="E3Q0S8"/>
<dbReference type="PRINTS" id="PR00081">
    <property type="entry name" value="GDHRDH"/>
</dbReference>